<dbReference type="PANTHER" id="PTHR46438:SF11">
    <property type="entry name" value="LIPASE-RELATED"/>
    <property type="match status" value="1"/>
</dbReference>
<sequence>MLLAIRLASIGDDMTEFLETAEGTLAYQVTGDGPLVVCSPGMGDLRSTFDNITPALVEAGYRVAAMDIRGLGESSAGWRRYGDSATATDILALAKHLSDRPAILFGNSCSAGAAVIAARQDPAAVAALVLTGPFALTRSISLVDKATAAVFGIPGIGRMGWLAYWPKFFGTKPADFEARRLELKRNLAESGRFAAVHAIFYEDHSEADDALVGVHHPALIVMGDADPDFADPVDQAKRIAARHPGPNQVVIVPGAGHYPHSERVDLVAPAVVEFLNSLDRTPCPE</sequence>
<dbReference type="PRINTS" id="PR00412">
    <property type="entry name" value="EPOXHYDRLASE"/>
</dbReference>
<dbReference type="EMBL" id="VCQU01000004">
    <property type="protein sequence ID" value="NMN96248.1"/>
    <property type="molecule type" value="Genomic_DNA"/>
</dbReference>
<dbReference type="AlphaFoldDB" id="A0A848KF22"/>
<comment type="caution">
    <text evidence="2">The sequence shown here is derived from an EMBL/GenBank/DDBJ whole genome shotgun (WGS) entry which is preliminary data.</text>
</comment>
<evidence type="ECO:0000313" key="2">
    <source>
        <dbReference type="EMBL" id="NMN96248.1"/>
    </source>
</evidence>
<proteinExistence type="predicted"/>
<gene>
    <name evidence="2" type="ORF">FGL95_14505</name>
</gene>
<keyword evidence="3" id="KW-1185">Reference proteome</keyword>
<dbReference type="PANTHER" id="PTHR46438">
    <property type="entry name" value="ALPHA/BETA-HYDROLASES SUPERFAMILY PROTEIN"/>
    <property type="match status" value="1"/>
</dbReference>
<keyword evidence="2" id="KW-0378">Hydrolase</keyword>
<dbReference type="InterPro" id="IPR000639">
    <property type="entry name" value="Epox_hydrolase-like"/>
</dbReference>
<dbReference type="SUPFAM" id="SSF53474">
    <property type="entry name" value="alpha/beta-Hydrolases"/>
    <property type="match status" value="1"/>
</dbReference>
<name>A0A848KF22_9NOCA</name>
<protein>
    <submittedName>
        <fullName evidence="2">Alpha/beta hydrolase</fullName>
    </submittedName>
</protein>
<reference evidence="2 3" key="2">
    <citation type="submission" date="2020-06" db="EMBL/GenBank/DDBJ databases">
        <title>Antribacter stalactiti gen. nov., sp. nov., a new member of the family Nacardiaceae isolated from a cave.</title>
        <authorList>
            <person name="Kim I.S."/>
        </authorList>
    </citation>
    <scope>NUCLEOTIDE SEQUENCE [LARGE SCALE GENOMIC DNA]</scope>
    <source>
        <strain evidence="2 3">YC2-7</strain>
    </source>
</reference>
<dbReference type="Pfam" id="PF12697">
    <property type="entry name" value="Abhydrolase_6"/>
    <property type="match status" value="1"/>
</dbReference>
<dbReference type="InterPro" id="IPR000073">
    <property type="entry name" value="AB_hydrolase_1"/>
</dbReference>
<evidence type="ECO:0000259" key="1">
    <source>
        <dbReference type="Pfam" id="PF12697"/>
    </source>
</evidence>
<dbReference type="Gene3D" id="3.40.50.1820">
    <property type="entry name" value="alpha/beta hydrolase"/>
    <property type="match status" value="1"/>
</dbReference>
<dbReference type="Proteomes" id="UP000535543">
    <property type="component" value="Unassembled WGS sequence"/>
</dbReference>
<dbReference type="InterPro" id="IPR029058">
    <property type="entry name" value="AB_hydrolase_fold"/>
</dbReference>
<feature type="domain" description="AB hydrolase-1" evidence="1">
    <location>
        <begin position="36"/>
        <end position="269"/>
    </location>
</feature>
<dbReference type="GO" id="GO:0016787">
    <property type="term" value="F:hydrolase activity"/>
    <property type="evidence" value="ECO:0007669"/>
    <property type="project" value="UniProtKB-KW"/>
</dbReference>
<evidence type="ECO:0000313" key="3">
    <source>
        <dbReference type="Proteomes" id="UP000535543"/>
    </source>
</evidence>
<reference evidence="2 3" key="1">
    <citation type="submission" date="2019-05" db="EMBL/GenBank/DDBJ databases">
        <authorList>
            <person name="Lee S.D."/>
        </authorList>
    </citation>
    <scope>NUCLEOTIDE SEQUENCE [LARGE SCALE GENOMIC DNA]</scope>
    <source>
        <strain evidence="2 3">YC2-7</strain>
    </source>
</reference>
<organism evidence="2 3">
    <name type="scientific">Antrihabitans stalactiti</name>
    <dbReference type="NCBI Taxonomy" id="2584121"/>
    <lineage>
        <taxon>Bacteria</taxon>
        <taxon>Bacillati</taxon>
        <taxon>Actinomycetota</taxon>
        <taxon>Actinomycetes</taxon>
        <taxon>Mycobacteriales</taxon>
        <taxon>Nocardiaceae</taxon>
        <taxon>Antrihabitans</taxon>
    </lineage>
</organism>
<accession>A0A848KF22</accession>